<dbReference type="AlphaFoldDB" id="A0AAV8UPE4"/>
<dbReference type="PROSITE" id="PS00330">
    <property type="entry name" value="HEMOLYSIN_CALCIUM"/>
    <property type="match status" value="3"/>
</dbReference>
<evidence type="ECO:0008006" key="7">
    <source>
        <dbReference type="Google" id="ProtNLM"/>
    </source>
</evidence>
<dbReference type="EMBL" id="JAMWBK010000007">
    <property type="protein sequence ID" value="KAJ8903463.1"/>
    <property type="molecule type" value="Genomic_DNA"/>
</dbReference>
<dbReference type="Gene3D" id="2.150.10.10">
    <property type="entry name" value="Serralysin-like metalloprotease, C-terminal"/>
    <property type="match status" value="2"/>
</dbReference>
<reference evidence="5 6" key="1">
    <citation type="journal article" date="2023" name="Nat. Commun.">
        <title>Origin of minicircular mitochondrial genomes in red algae.</title>
        <authorList>
            <person name="Lee Y."/>
            <person name="Cho C.H."/>
            <person name="Lee Y.M."/>
            <person name="Park S.I."/>
            <person name="Yang J.H."/>
            <person name="West J.A."/>
            <person name="Bhattacharya D."/>
            <person name="Yoon H.S."/>
        </authorList>
    </citation>
    <scope>NUCLEOTIDE SEQUENCE [LARGE SCALE GENOMIC DNA]</scope>
    <source>
        <strain evidence="5 6">CCMP1338</strain>
        <tissue evidence="5">Whole cell</tissue>
    </source>
</reference>
<dbReference type="Proteomes" id="UP001157974">
    <property type="component" value="Unassembled WGS sequence"/>
</dbReference>
<dbReference type="SUPFAM" id="SSF51120">
    <property type="entry name" value="beta-Roll"/>
    <property type="match status" value="3"/>
</dbReference>
<dbReference type="PRINTS" id="PR00313">
    <property type="entry name" value="CABNDNGRPT"/>
</dbReference>
<evidence type="ECO:0000313" key="5">
    <source>
        <dbReference type="EMBL" id="KAJ8903463.1"/>
    </source>
</evidence>
<dbReference type="PANTHER" id="PTHR38340:SF1">
    <property type="entry name" value="S-LAYER PROTEIN"/>
    <property type="match status" value="1"/>
</dbReference>
<dbReference type="InterPro" id="IPR018511">
    <property type="entry name" value="Hemolysin-typ_Ca-bd_CS"/>
</dbReference>
<keyword evidence="4" id="KW-0732">Signal</keyword>
<name>A0AAV8UPE4_9RHOD</name>
<organism evidence="5 6">
    <name type="scientific">Rhodosorus marinus</name>
    <dbReference type="NCBI Taxonomy" id="101924"/>
    <lineage>
        <taxon>Eukaryota</taxon>
        <taxon>Rhodophyta</taxon>
        <taxon>Stylonematophyceae</taxon>
        <taxon>Stylonematales</taxon>
        <taxon>Stylonemataceae</taxon>
        <taxon>Rhodosorus</taxon>
    </lineage>
</organism>
<dbReference type="InterPro" id="IPR001343">
    <property type="entry name" value="Hemolysn_Ca-bd"/>
</dbReference>
<dbReference type="PANTHER" id="PTHR38340">
    <property type="entry name" value="S-LAYER PROTEIN"/>
    <property type="match status" value="1"/>
</dbReference>
<dbReference type="GO" id="GO:0005509">
    <property type="term" value="F:calcium ion binding"/>
    <property type="evidence" value="ECO:0007669"/>
    <property type="project" value="InterPro"/>
</dbReference>
<comment type="caution">
    <text evidence="5">The sequence shown here is derived from an EMBL/GenBank/DDBJ whole genome shotgun (WGS) entry which is preliminary data.</text>
</comment>
<feature type="region of interest" description="Disordered" evidence="3">
    <location>
        <begin position="412"/>
        <end position="455"/>
    </location>
</feature>
<evidence type="ECO:0000256" key="2">
    <source>
        <dbReference type="ARBA" id="ARBA00022525"/>
    </source>
</evidence>
<gene>
    <name evidence="5" type="ORF">NDN08_004570</name>
</gene>
<sequence length="642" mass="68469">MVRVLLVLGWALFAVRTVFGGDSTCVDQNFFGLPDKVKYIFNSNKWYIDSKKKYCVPMVREGRVLDDVIDASGKLGFVCFSSTNQCLKMRFKVYPGFRFREVRGIMGTNEKQAGSASHPVTEHPPRDGGDVTSLLLCPDTILSKAPCCKAKMFMSPEMIVTDKDTGEHMKAIPWAKKCRSRSKGVISGRNRPVCDGVRMTCDLVNRIYGTEGSDVIHGTDETDLIFGLAGNDKIHGLGGKDHIYGGDGNDMLFGGKNRDMLRGEKGYDIMYGEDGDDTLLGGYQDDYLYGGNGNDYLNGEEDFDRKFGEGGNDTIVSKNGRSGSYPADAYTSDYISGGDGDDMLFPDFGSNAIGGEGDDFMSGGFSKHGGGGNDTMLGGRYNNGGDGDDYIRSFYDDVGYSDRGPVIVGGDGNDDLYIGGSGPQSVSGGDGDDRIRMSSTGSSFDHSIDAGPGDDNVTANSRSSYEDLLSVSLGEGDDNLEVNSFYTLDLNGNDGKDYFHVSGTDFFYDGKYAEKVVEIHGDGDDDIVKVFDTEATIFGGDGEDQIVAYAGGTVYGEAGNDDVQGRSDKDHEVLGGKGDDTVKLDGGNNNVAGEDGNDVLIAGDGDDNITGGKGNDIIESGGGNNIVDGGPGKNIIDGVPDY</sequence>
<dbReference type="Gene3D" id="2.160.20.160">
    <property type="match status" value="2"/>
</dbReference>
<feature type="chain" id="PRO_5043821334" description="Calcium-binding protein" evidence="4">
    <location>
        <begin position="21"/>
        <end position="642"/>
    </location>
</feature>
<dbReference type="InterPro" id="IPR050557">
    <property type="entry name" value="RTX_toxin/Mannuronan_C5-epim"/>
</dbReference>
<comment type="subcellular location">
    <subcellularLocation>
        <location evidence="1">Secreted</location>
    </subcellularLocation>
</comment>
<accession>A0AAV8UPE4</accession>
<dbReference type="InterPro" id="IPR011049">
    <property type="entry name" value="Serralysin-like_metalloprot_C"/>
</dbReference>
<evidence type="ECO:0000313" key="6">
    <source>
        <dbReference type="Proteomes" id="UP001157974"/>
    </source>
</evidence>
<evidence type="ECO:0000256" key="4">
    <source>
        <dbReference type="SAM" id="SignalP"/>
    </source>
</evidence>
<keyword evidence="6" id="KW-1185">Reference proteome</keyword>
<feature type="signal peptide" evidence="4">
    <location>
        <begin position="1"/>
        <end position="20"/>
    </location>
</feature>
<dbReference type="Pfam" id="PF00353">
    <property type="entry name" value="HemolysinCabind"/>
    <property type="match status" value="7"/>
</dbReference>
<evidence type="ECO:0000256" key="1">
    <source>
        <dbReference type="ARBA" id="ARBA00004613"/>
    </source>
</evidence>
<keyword evidence="2" id="KW-0964">Secreted</keyword>
<evidence type="ECO:0000256" key="3">
    <source>
        <dbReference type="SAM" id="MobiDB-lite"/>
    </source>
</evidence>
<protein>
    <recommendedName>
        <fullName evidence="7">Calcium-binding protein</fullName>
    </recommendedName>
</protein>
<proteinExistence type="predicted"/>
<dbReference type="GO" id="GO:0005576">
    <property type="term" value="C:extracellular region"/>
    <property type="evidence" value="ECO:0007669"/>
    <property type="project" value="UniProtKB-SubCell"/>
</dbReference>